<dbReference type="PANTHER" id="PTHR14024:SF49">
    <property type="entry name" value="LIPID STORAGE DROPLETS SURFACE-BINDING PROTEIN 1"/>
    <property type="match status" value="1"/>
</dbReference>
<protein>
    <recommendedName>
        <fullName evidence="3">Perilipin</fullName>
    </recommendedName>
</protein>
<comment type="caution">
    <text evidence="1">The sequence shown here is derived from an EMBL/GenBank/DDBJ whole genome shotgun (WGS) entry which is preliminary data.</text>
</comment>
<dbReference type="PANTHER" id="PTHR14024">
    <property type="entry name" value="PERILIPIN"/>
    <property type="match status" value="1"/>
</dbReference>
<dbReference type="AlphaFoldDB" id="A0A3M6TVK2"/>
<name>A0A3M6TVK2_POCDA</name>
<dbReference type="Proteomes" id="UP000275408">
    <property type="component" value="Unassembled WGS sequence"/>
</dbReference>
<dbReference type="STRING" id="46731.A0A3M6TVK2"/>
<evidence type="ECO:0000313" key="1">
    <source>
        <dbReference type="EMBL" id="RMX45386.1"/>
    </source>
</evidence>
<evidence type="ECO:0000313" key="2">
    <source>
        <dbReference type="Proteomes" id="UP000275408"/>
    </source>
</evidence>
<organism evidence="1 2">
    <name type="scientific">Pocillopora damicornis</name>
    <name type="common">Cauliflower coral</name>
    <name type="synonym">Millepora damicornis</name>
    <dbReference type="NCBI Taxonomy" id="46731"/>
    <lineage>
        <taxon>Eukaryota</taxon>
        <taxon>Metazoa</taxon>
        <taxon>Cnidaria</taxon>
        <taxon>Anthozoa</taxon>
        <taxon>Hexacorallia</taxon>
        <taxon>Scleractinia</taxon>
        <taxon>Astrocoeniina</taxon>
        <taxon>Pocilloporidae</taxon>
        <taxon>Pocillopora</taxon>
    </lineage>
</organism>
<reference evidence="1 2" key="1">
    <citation type="journal article" date="2018" name="Sci. Rep.">
        <title>Comparative analysis of the Pocillopora damicornis genome highlights role of immune system in coral evolution.</title>
        <authorList>
            <person name="Cunning R."/>
            <person name="Bay R.A."/>
            <person name="Gillette P."/>
            <person name="Baker A.C."/>
            <person name="Traylor-Knowles N."/>
        </authorList>
    </citation>
    <scope>NUCLEOTIDE SEQUENCE [LARGE SCALE GENOMIC DNA]</scope>
    <source>
        <strain evidence="1">RSMAS</strain>
        <tissue evidence="1">Whole animal</tissue>
    </source>
</reference>
<dbReference type="EMBL" id="RCHS01002836">
    <property type="protein sequence ID" value="RMX45386.1"/>
    <property type="molecule type" value="Genomic_DNA"/>
</dbReference>
<feature type="non-terminal residue" evidence="1">
    <location>
        <position position="1"/>
    </location>
</feature>
<evidence type="ECO:0008006" key="3">
    <source>
        <dbReference type="Google" id="ProtNLM"/>
    </source>
</evidence>
<dbReference type="OrthoDB" id="376826at2759"/>
<dbReference type="GO" id="GO:0005829">
    <property type="term" value="C:cytosol"/>
    <property type="evidence" value="ECO:0007669"/>
    <property type="project" value="TreeGrafter"/>
</dbReference>
<keyword evidence="2" id="KW-1185">Reference proteome</keyword>
<gene>
    <name evidence="1" type="ORF">pdam_00000846</name>
</gene>
<accession>A0A3M6TVK2</accession>
<proteinExistence type="predicted"/>
<sequence length="516" mass="56609">AKSVLEHINKRLDTLSINLKVTSHCVLALFILIVPPMQSEEMAAEVERMPEADNKSFTTRLCELPVALAAVNQLSEIYSAVKERNCVTRMAFNAGEKTIDMANTASKPIIQAASTCSLSKPIVGTVECAVLYRFIGVSTSFTINCVLISSLCLYWWDIGHLSRKMCTEVENKSFTTRLWELPVALAAVDQLSQIYNAVKERNCVTRMACNAGEKTIDMANSATKPIIQAASTCSLSKPIVGTVECAAATIDRVASGTLAIVEEKCPIMTKTPTEIKTTVADTATEYYSKVQNSCVVQMLAAKTEEVLDYSELIAEMALPTDSNNEEDKKELERADDVASKGALLRAVTLKNMVTRRGKKKLMTFRPVKISVDVVTCLQGHVNDLLGKSSDCSKKVYKASMYIPNLALGLSGEVIVCTKDLVFALNQAHSIKDMPSCVANVVVKAIQPLSDVTDKLAGYVFVPPQVMTEYLLTSRPVQWILPEIVPVQDLITKMDITMEEIEDTTESEEFENLEDSS</sequence>
<dbReference type="GO" id="GO:0005811">
    <property type="term" value="C:lipid droplet"/>
    <property type="evidence" value="ECO:0007669"/>
    <property type="project" value="TreeGrafter"/>
</dbReference>
<dbReference type="GO" id="GO:0010890">
    <property type="term" value="P:positive regulation of triglyceride storage"/>
    <property type="evidence" value="ECO:0007669"/>
    <property type="project" value="TreeGrafter"/>
</dbReference>
<dbReference type="GO" id="GO:0019915">
    <property type="term" value="P:lipid storage"/>
    <property type="evidence" value="ECO:0007669"/>
    <property type="project" value="TreeGrafter"/>
</dbReference>